<reference evidence="3" key="1">
    <citation type="submission" date="2019-12" db="UniProtKB">
        <authorList>
            <consortium name="WormBaseParasite"/>
        </authorList>
    </citation>
    <scope>IDENTIFICATION</scope>
</reference>
<feature type="compositionally biased region" description="Polar residues" evidence="1">
    <location>
        <begin position="67"/>
        <end position="76"/>
    </location>
</feature>
<name>A0A5S6R4U6_TRIMR</name>
<evidence type="ECO:0000313" key="2">
    <source>
        <dbReference type="Proteomes" id="UP000046395"/>
    </source>
</evidence>
<protein>
    <submittedName>
        <fullName evidence="3">Secreted protein</fullName>
    </submittedName>
</protein>
<accession>A0A5S6R4U6</accession>
<dbReference type="Proteomes" id="UP000046395">
    <property type="component" value="Unassembled WGS sequence"/>
</dbReference>
<evidence type="ECO:0000256" key="1">
    <source>
        <dbReference type="SAM" id="MobiDB-lite"/>
    </source>
</evidence>
<dbReference type="AlphaFoldDB" id="A0A5S6R4U6"/>
<sequence length="88" mass="10313">MFRCVLPLQIDLFVCVIKTGKPECHIDNILLITVVNREITEDFTRCCRRPRKWKDFYFQKKKRESHSTQPNHSGACQLNLDPSVLVPP</sequence>
<evidence type="ECO:0000313" key="3">
    <source>
        <dbReference type="WBParaSite" id="TMUE_3000014535.1"/>
    </source>
</evidence>
<proteinExistence type="predicted"/>
<feature type="region of interest" description="Disordered" evidence="1">
    <location>
        <begin position="63"/>
        <end position="88"/>
    </location>
</feature>
<keyword evidence="2" id="KW-1185">Reference proteome</keyword>
<dbReference type="WBParaSite" id="TMUE_3000014535.1">
    <property type="protein sequence ID" value="TMUE_3000014535.1"/>
    <property type="gene ID" value="WBGene00302232"/>
</dbReference>
<organism evidence="2 3">
    <name type="scientific">Trichuris muris</name>
    <name type="common">Mouse whipworm</name>
    <dbReference type="NCBI Taxonomy" id="70415"/>
    <lineage>
        <taxon>Eukaryota</taxon>
        <taxon>Metazoa</taxon>
        <taxon>Ecdysozoa</taxon>
        <taxon>Nematoda</taxon>
        <taxon>Enoplea</taxon>
        <taxon>Dorylaimia</taxon>
        <taxon>Trichinellida</taxon>
        <taxon>Trichuridae</taxon>
        <taxon>Trichuris</taxon>
    </lineage>
</organism>